<dbReference type="AlphaFoldDB" id="T0L9H8"/>
<sequence>MVKLCKIYAFVIPLTQKQFNIGNRYALIKKYEKDKDSGIKIKFISRKKSIHITHDEACILTENSSYNDCIIYTTYLNNHYPSDVFKITVETSLSENNFSKSLDIKYYKYTDLENQLICYKKLTIEINKFMCGWIANEIDKNLLEQYVEHHHIIINTKEEWKKLSYDDIDKLERKTYG</sequence>
<organism evidence="2 3">
    <name type="scientific">Vairimorpha apis BRL 01</name>
    <dbReference type="NCBI Taxonomy" id="1037528"/>
    <lineage>
        <taxon>Eukaryota</taxon>
        <taxon>Fungi</taxon>
        <taxon>Fungi incertae sedis</taxon>
        <taxon>Microsporidia</taxon>
        <taxon>Nosematidae</taxon>
        <taxon>Vairimorpha</taxon>
    </lineage>
</organism>
<proteinExistence type="predicted"/>
<reference evidence="2 3" key="1">
    <citation type="journal article" date="2013" name="BMC Genomics">
        <title>Genome sequencing and comparative genomics of honey bee microsporidia, Nosema apis reveal novel insights into host-parasite interactions.</title>
        <authorList>
            <person name="Chen Yp."/>
            <person name="Pettis J.S."/>
            <person name="Zhao Y."/>
            <person name="Liu X."/>
            <person name="Tallon L.J."/>
            <person name="Sadzewicz L.D."/>
            <person name="Li R."/>
            <person name="Zheng H."/>
            <person name="Huang S."/>
            <person name="Zhang X."/>
            <person name="Hamilton M.C."/>
            <person name="Pernal S.F."/>
            <person name="Melathopoulos A.P."/>
            <person name="Yan X."/>
            <person name="Evans J.D."/>
        </authorList>
    </citation>
    <scope>NUCLEOTIDE SEQUENCE [LARGE SCALE GENOMIC DNA]</scope>
    <source>
        <strain evidence="2 3">BRL 01</strain>
    </source>
</reference>
<dbReference type="Proteomes" id="UP000053780">
    <property type="component" value="Unassembled WGS sequence"/>
</dbReference>
<dbReference type="VEuPathDB" id="MicrosporidiaDB:NAPIS_ORF01339"/>
<dbReference type="OrthoDB" id="18453at2759"/>
<dbReference type="EMBL" id="KE647178">
    <property type="protein sequence ID" value="EQB61083.1"/>
    <property type="molecule type" value="Genomic_DNA"/>
</dbReference>
<accession>T0L9H8</accession>
<protein>
    <recommendedName>
        <fullName evidence="1">Phosphatidylinositol transfer protein N-terminal domain-containing protein</fullName>
    </recommendedName>
</protein>
<gene>
    <name evidence="2" type="ORF">NAPIS_ORF01339</name>
</gene>
<dbReference type="Pfam" id="PF02121">
    <property type="entry name" value="IP_trans"/>
    <property type="match status" value="1"/>
</dbReference>
<dbReference type="HOGENOM" id="CLU_1518315_0_0_1"/>
<dbReference type="InterPro" id="IPR055261">
    <property type="entry name" value="PI_transfer_N"/>
</dbReference>
<evidence type="ECO:0000313" key="2">
    <source>
        <dbReference type="EMBL" id="EQB61083.1"/>
    </source>
</evidence>
<keyword evidence="3" id="KW-1185">Reference proteome</keyword>
<dbReference type="SUPFAM" id="SSF55961">
    <property type="entry name" value="Bet v1-like"/>
    <property type="match status" value="1"/>
</dbReference>
<name>T0L9H8_9MICR</name>
<feature type="domain" description="Phosphatidylinositol transfer protein N-terminal" evidence="1">
    <location>
        <begin position="113"/>
        <end position="175"/>
    </location>
</feature>
<evidence type="ECO:0000259" key="1">
    <source>
        <dbReference type="Pfam" id="PF02121"/>
    </source>
</evidence>
<evidence type="ECO:0000313" key="3">
    <source>
        <dbReference type="Proteomes" id="UP000053780"/>
    </source>
</evidence>